<dbReference type="OrthoDB" id="260625at2"/>
<feature type="region of interest" description="Disordered" evidence="2">
    <location>
        <begin position="325"/>
        <end position="361"/>
    </location>
</feature>
<dbReference type="InterPro" id="IPR036770">
    <property type="entry name" value="Ankyrin_rpt-contain_sf"/>
</dbReference>
<gene>
    <name evidence="3" type="ORF">Fuma_06510</name>
</gene>
<reference evidence="3 4" key="1">
    <citation type="journal article" date="2016" name="Front. Microbiol.">
        <title>Fuerstia marisgermanicae gen. nov., sp. nov., an Unusual Member of the Phylum Planctomycetes from the German Wadden Sea.</title>
        <authorList>
            <person name="Kohn T."/>
            <person name="Heuer A."/>
            <person name="Jogler M."/>
            <person name="Vollmers J."/>
            <person name="Boedeker C."/>
            <person name="Bunk B."/>
            <person name="Rast P."/>
            <person name="Borchert D."/>
            <person name="Glockner I."/>
            <person name="Freese H.M."/>
            <person name="Klenk H.P."/>
            <person name="Overmann J."/>
            <person name="Kaster A.K."/>
            <person name="Rohde M."/>
            <person name="Wiegand S."/>
            <person name="Jogler C."/>
        </authorList>
    </citation>
    <scope>NUCLEOTIDE SEQUENCE [LARGE SCALE GENOMIC DNA]</scope>
    <source>
        <strain evidence="3 4">NH11</strain>
    </source>
</reference>
<name>A0A1P8WRZ9_9PLAN</name>
<evidence type="ECO:0000313" key="3">
    <source>
        <dbReference type="EMBL" id="APZ96836.1"/>
    </source>
</evidence>
<dbReference type="InterPro" id="IPR002110">
    <property type="entry name" value="Ankyrin_rpt"/>
</dbReference>
<dbReference type="AlphaFoldDB" id="A0A1P8WRZ9"/>
<evidence type="ECO:0000256" key="2">
    <source>
        <dbReference type="SAM" id="MobiDB-lite"/>
    </source>
</evidence>
<evidence type="ECO:0000256" key="1">
    <source>
        <dbReference type="PROSITE-ProRule" id="PRU00023"/>
    </source>
</evidence>
<keyword evidence="4" id="KW-1185">Reference proteome</keyword>
<feature type="compositionally biased region" description="Basic and acidic residues" evidence="2">
    <location>
        <begin position="325"/>
        <end position="340"/>
    </location>
</feature>
<dbReference type="SMART" id="SM00248">
    <property type="entry name" value="ANK"/>
    <property type="match status" value="5"/>
</dbReference>
<dbReference type="SUPFAM" id="SSF48403">
    <property type="entry name" value="Ankyrin repeat"/>
    <property type="match status" value="1"/>
</dbReference>
<dbReference type="Gene3D" id="1.25.40.20">
    <property type="entry name" value="Ankyrin repeat-containing domain"/>
    <property type="match status" value="1"/>
</dbReference>
<dbReference type="PANTHER" id="PTHR24118">
    <property type="entry name" value="POTE ANKYRIN DOMAIN"/>
    <property type="match status" value="1"/>
</dbReference>
<dbReference type="STRING" id="1891926.Fuma_06510"/>
<dbReference type="PROSITE" id="PS50088">
    <property type="entry name" value="ANK_REPEAT"/>
    <property type="match status" value="1"/>
</dbReference>
<dbReference type="KEGG" id="fmr:Fuma_06510"/>
<dbReference type="RefSeq" id="WP_077027810.1">
    <property type="nucleotide sequence ID" value="NZ_CP017641.1"/>
</dbReference>
<protein>
    <submittedName>
        <fullName evidence="3">Ankyrin repeat protein</fullName>
    </submittedName>
</protein>
<dbReference type="PANTHER" id="PTHR24118:SF99">
    <property type="entry name" value="POTE ANKYRIN DOMAIN FAMILY MEMBER 3C-RELATED"/>
    <property type="match status" value="1"/>
</dbReference>
<dbReference type="EMBL" id="CP017641">
    <property type="protein sequence ID" value="APZ96836.1"/>
    <property type="molecule type" value="Genomic_DNA"/>
</dbReference>
<keyword evidence="1" id="KW-0040">ANK repeat</keyword>
<sequence>MTLINKPWLDGARSRFAFAIHVMFAYRLALCILALNLSLSSIGCSKPPIASISAEATNWHAKFGWKATDYFDDPQVIALCEAIEENDIAEIDRLIGAGADVNAKGKGNMTPLLWAFPDNKLKRFVSLLEHGADPNVVTKSEFGVRSAFHVGDSVTHMASRSAFPKHFEAVMKHGGDPQLFDTGKGDTLLHAVITSRAPHKIKKERIQLLIEKGADLNAVDASGNPPVTDAVAWFGQFDIASQLLKAGADYGIYQSGSNSKLVHIVERAGLNLHLMGDDQRQDFKELEAWLKNAGEDLEAAQVDNARWSKWGRTLPPKEIRRRRELEVAERKAREAADPKLNEPCTGDPETDTAKQNSQARD</sequence>
<dbReference type="Proteomes" id="UP000187735">
    <property type="component" value="Chromosome"/>
</dbReference>
<evidence type="ECO:0000313" key="4">
    <source>
        <dbReference type="Proteomes" id="UP000187735"/>
    </source>
</evidence>
<feature type="repeat" description="ANK" evidence="1">
    <location>
        <begin position="184"/>
        <end position="221"/>
    </location>
</feature>
<accession>A0A1P8WRZ9</accession>
<organism evidence="3 4">
    <name type="scientific">Fuerstiella marisgermanici</name>
    <dbReference type="NCBI Taxonomy" id="1891926"/>
    <lineage>
        <taxon>Bacteria</taxon>
        <taxon>Pseudomonadati</taxon>
        <taxon>Planctomycetota</taxon>
        <taxon>Planctomycetia</taxon>
        <taxon>Planctomycetales</taxon>
        <taxon>Planctomycetaceae</taxon>
        <taxon>Fuerstiella</taxon>
    </lineage>
</organism>
<proteinExistence type="predicted"/>
<dbReference type="Pfam" id="PF12796">
    <property type="entry name" value="Ank_2"/>
    <property type="match status" value="1"/>
</dbReference>